<proteinExistence type="predicted"/>
<comment type="caution">
    <text evidence="1">The sequence shown here is derived from an EMBL/GenBank/DDBJ whole genome shotgun (WGS) entry which is preliminary data.</text>
</comment>
<keyword evidence="2" id="KW-1185">Reference proteome</keyword>
<dbReference type="OrthoDB" id="2757132at2759"/>
<protein>
    <submittedName>
        <fullName evidence="1">Uncharacterized protein</fullName>
    </submittedName>
</protein>
<evidence type="ECO:0000313" key="2">
    <source>
        <dbReference type="Proteomes" id="UP000308730"/>
    </source>
</evidence>
<name>A0A4S4ME56_9APHY</name>
<accession>A0A4S4ME56</accession>
<dbReference type="AlphaFoldDB" id="A0A4S4ME56"/>
<dbReference type="EMBL" id="SGPM01000381">
    <property type="protein sequence ID" value="THH23197.1"/>
    <property type="molecule type" value="Genomic_DNA"/>
</dbReference>
<reference evidence="1 2" key="1">
    <citation type="submission" date="2019-02" db="EMBL/GenBank/DDBJ databases">
        <title>Genome sequencing of the rare red list fungi Antrodiella citrinella (Flaviporus citrinellus).</title>
        <authorList>
            <person name="Buettner E."/>
            <person name="Kellner H."/>
        </authorList>
    </citation>
    <scope>NUCLEOTIDE SEQUENCE [LARGE SCALE GENOMIC DNA]</scope>
    <source>
        <strain evidence="1 2">DSM 108506</strain>
    </source>
</reference>
<organism evidence="1 2">
    <name type="scientific">Antrodiella citrinella</name>
    <dbReference type="NCBI Taxonomy" id="2447956"/>
    <lineage>
        <taxon>Eukaryota</taxon>
        <taxon>Fungi</taxon>
        <taxon>Dikarya</taxon>
        <taxon>Basidiomycota</taxon>
        <taxon>Agaricomycotina</taxon>
        <taxon>Agaricomycetes</taxon>
        <taxon>Polyporales</taxon>
        <taxon>Steccherinaceae</taxon>
        <taxon>Antrodiella</taxon>
    </lineage>
</organism>
<gene>
    <name evidence="1" type="ORF">EUX98_g7981</name>
</gene>
<evidence type="ECO:0000313" key="1">
    <source>
        <dbReference type="EMBL" id="THH23197.1"/>
    </source>
</evidence>
<dbReference type="Proteomes" id="UP000308730">
    <property type="component" value="Unassembled WGS sequence"/>
</dbReference>
<sequence>MSNSQSSTGYPSFLAGAEAIFSDSFPNPFEGTPSNPLYYPGTRVFVSPTQTYYTADPEASDNLFTHIIQLRDVINNASHGYIPGLSSGLAPLHVRTDSVHDLRIGFPPVYSLLQRIQDRNVLAERLTLDDLHYYWNMYHRVARDTISWIRRSFTRARSLQGATLFAYEVPYDAEDEDFYRFVQTLSGFECDFSDSTRPACHEEVDDSDRMIIDSEGPSLDTNSMTDIILHPVLSSTAPNALIPYSPLDPYFHSNNSDTVTSQALITHPIYGRNARNALILYNRSEETLVGSNSESSEYFTAEEYTSDNDVTAIADNDSDDSSDNLTIIVTDESDEEGVDILIDGDVPNPHVVGLRVIDHLDLPTTETGEYL</sequence>